<keyword evidence="3" id="KW-1185">Reference proteome</keyword>
<dbReference type="EMBL" id="LRGB01006092">
    <property type="protein sequence ID" value="KZS01806.1"/>
    <property type="molecule type" value="Genomic_DNA"/>
</dbReference>
<feature type="signal peptide" evidence="1">
    <location>
        <begin position="1"/>
        <end position="17"/>
    </location>
</feature>
<organism evidence="2 3">
    <name type="scientific">Daphnia magna</name>
    <dbReference type="NCBI Taxonomy" id="35525"/>
    <lineage>
        <taxon>Eukaryota</taxon>
        <taxon>Metazoa</taxon>
        <taxon>Ecdysozoa</taxon>
        <taxon>Arthropoda</taxon>
        <taxon>Crustacea</taxon>
        <taxon>Branchiopoda</taxon>
        <taxon>Diplostraca</taxon>
        <taxon>Cladocera</taxon>
        <taxon>Anomopoda</taxon>
        <taxon>Daphniidae</taxon>
        <taxon>Daphnia</taxon>
    </lineage>
</organism>
<dbReference type="Proteomes" id="UP000076858">
    <property type="component" value="Unassembled WGS sequence"/>
</dbReference>
<feature type="chain" id="PRO_5007850901" evidence="1">
    <location>
        <begin position="18"/>
        <end position="54"/>
    </location>
</feature>
<name>A0A164IZV0_9CRUS</name>
<dbReference type="AlphaFoldDB" id="A0A164IZV0"/>
<sequence>MLIMIKSLELLIPYCLVVRIPGSHPGGPGSIPGMGNYFVPDTVFCHFARFPNSD</sequence>
<evidence type="ECO:0000256" key="1">
    <source>
        <dbReference type="SAM" id="SignalP"/>
    </source>
</evidence>
<evidence type="ECO:0000313" key="3">
    <source>
        <dbReference type="Proteomes" id="UP000076858"/>
    </source>
</evidence>
<comment type="caution">
    <text evidence="2">The sequence shown here is derived from an EMBL/GenBank/DDBJ whole genome shotgun (WGS) entry which is preliminary data.</text>
</comment>
<evidence type="ECO:0000313" key="2">
    <source>
        <dbReference type="EMBL" id="KZS01806.1"/>
    </source>
</evidence>
<reference evidence="2 3" key="1">
    <citation type="submission" date="2016-03" db="EMBL/GenBank/DDBJ databases">
        <title>EvidentialGene: Evidence-directed Construction of Genes on Genomes.</title>
        <authorList>
            <person name="Gilbert D.G."/>
            <person name="Choi J.-H."/>
            <person name="Mockaitis K."/>
            <person name="Colbourne J."/>
            <person name="Pfrender M."/>
        </authorList>
    </citation>
    <scope>NUCLEOTIDE SEQUENCE [LARGE SCALE GENOMIC DNA]</scope>
    <source>
        <strain evidence="2 3">Xinb3</strain>
        <tissue evidence="2">Complete organism</tissue>
    </source>
</reference>
<keyword evidence="1" id="KW-0732">Signal</keyword>
<protein>
    <submittedName>
        <fullName evidence="2">Uncharacterized protein</fullName>
    </submittedName>
</protein>
<accession>A0A164IZV0</accession>
<gene>
    <name evidence="2" type="ORF">APZ42_001427</name>
</gene>
<proteinExistence type="predicted"/>